<dbReference type="OrthoDB" id="6658216at2"/>
<sequence>MKMTDRIKRNMQPDKPMTLISLRLPDHVIDDLKEVAPSLGFGGYQALIRAYISNGLRKHLAEREAQRAKDSTVEEFSQRLIAHGVPEQAIQEAVAEMRAAR</sequence>
<organism evidence="1 2">
    <name type="scientific">Granulicella pectinivorans</name>
    <dbReference type="NCBI Taxonomy" id="474950"/>
    <lineage>
        <taxon>Bacteria</taxon>
        <taxon>Pseudomonadati</taxon>
        <taxon>Acidobacteriota</taxon>
        <taxon>Terriglobia</taxon>
        <taxon>Terriglobales</taxon>
        <taxon>Acidobacteriaceae</taxon>
        <taxon>Granulicella</taxon>
    </lineage>
</organism>
<keyword evidence="2" id="KW-1185">Reference proteome</keyword>
<dbReference type="EMBL" id="FOZL01000003">
    <property type="protein sequence ID" value="SFS22015.1"/>
    <property type="molecule type" value="Genomic_DNA"/>
</dbReference>
<evidence type="ECO:0008006" key="3">
    <source>
        <dbReference type="Google" id="ProtNLM"/>
    </source>
</evidence>
<evidence type="ECO:0000313" key="2">
    <source>
        <dbReference type="Proteomes" id="UP000199024"/>
    </source>
</evidence>
<protein>
    <recommendedName>
        <fullName evidence="3">CopG family transcriptional regulator</fullName>
    </recommendedName>
</protein>
<dbReference type="STRING" id="474950.SAMN05421771_4358"/>
<evidence type="ECO:0000313" key="1">
    <source>
        <dbReference type="EMBL" id="SFS22015.1"/>
    </source>
</evidence>
<gene>
    <name evidence="1" type="ORF">SAMN05421771_4358</name>
</gene>
<dbReference type="Proteomes" id="UP000199024">
    <property type="component" value="Unassembled WGS sequence"/>
</dbReference>
<reference evidence="1 2" key="1">
    <citation type="submission" date="2016-10" db="EMBL/GenBank/DDBJ databases">
        <authorList>
            <person name="de Groot N.N."/>
        </authorList>
    </citation>
    <scope>NUCLEOTIDE SEQUENCE [LARGE SCALE GENOMIC DNA]</scope>
    <source>
        <strain evidence="1 2">DSM 21001</strain>
    </source>
</reference>
<dbReference type="AlphaFoldDB" id="A0A1I6N218"/>
<proteinExistence type="predicted"/>
<accession>A0A1I6N218</accession>
<name>A0A1I6N218_9BACT</name>